<comment type="caution">
    <text evidence="1">The sequence shown here is derived from an EMBL/GenBank/DDBJ whole genome shotgun (WGS) entry which is preliminary data.</text>
</comment>
<evidence type="ECO:0000313" key="1">
    <source>
        <dbReference type="EMBL" id="TYC12440.1"/>
    </source>
</evidence>
<organism evidence="1 2">
    <name type="scientific">Actinomadura syzygii</name>
    <dbReference type="NCBI Taxonomy" id="1427538"/>
    <lineage>
        <taxon>Bacteria</taxon>
        <taxon>Bacillati</taxon>
        <taxon>Actinomycetota</taxon>
        <taxon>Actinomycetes</taxon>
        <taxon>Streptosporangiales</taxon>
        <taxon>Thermomonosporaceae</taxon>
        <taxon>Actinomadura</taxon>
    </lineage>
</organism>
<dbReference type="OrthoDB" id="3478883at2"/>
<accession>A0A5D0U3Y0</accession>
<dbReference type="EMBL" id="VSFF01000009">
    <property type="protein sequence ID" value="TYC12440.1"/>
    <property type="molecule type" value="Genomic_DNA"/>
</dbReference>
<proteinExistence type="predicted"/>
<keyword evidence="2" id="KW-1185">Reference proteome</keyword>
<dbReference type="AlphaFoldDB" id="A0A5D0U3Y0"/>
<gene>
    <name evidence="1" type="ORF">FXF65_24655</name>
</gene>
<dbReference type="RefSeq" id="WP_148352380.1">
    <property type="nucleotide sequence ID" value="NZ_JBHSBF010000012.1"/>
</dbReference>
<sequence>MGQASLTGVRAKLRVRYLDWRTAYERDTVVRHLEALALELERRGWRCVRTYQEVVPVRTPLLRVYGGRMAVTLCVLAVPERRWGIHEAARGRDGFVCHCGGDAALVVDRFLRRG</sequence>
<reference evidence="1 2" key="1">
    <citation type="submission" date="2019-08" db="EMBL/GenBank/DDBJ databases">
        <title>Actinomadura sp. nov. CYP1-5 isolated from mountain soil.</title>
        <authorList>
            <person name="Songsumanus A."/>
            <person name="Kuncharoen N."/>
            <person name="Kudo T."/>
            <person name="Yuki M."/>
            <person name="Igarashi Y."/>
            <person name="Tanasupawat S."/>
        </authorList>
    </citation>
    <scope>NUCLEOTIDE SEQUENCE [LARGE SCALE GENOMIC DNA]</scope>
    <source>
        <strain evidence="1 2">GKU157</strain>
    </source>
</reference>
<dbReference type="Proteomes" id="UP000322634">
    <property type="component" value="Unassembled WGS sequence"/>
</dbReference>
<protein>
    <submittedName>
        <fullName evidence="1">Uncharacterized protein</fullName>
    </submittedName>
</protein>
<evidence type="ECO:0000313" key="2">
    <source>
        <dbReference type="Proteomes" id="UP000322634"/>
    </source>
</evidence>
<name>A0A5D0U3Y0_9ACTN</name>